<dbReference type="EMBL" id="JAEFCI010013315">
    <property type="protein sequence ID" value="KAG5455478.1"/>
    <property type="molecule type" value="Genomic_DNA"/>
</dbReference>
<organism evidence="3 4">
    <name type="scientific">Olpidium bornovanus</name>
    <dbReference type="NCBI Taxonomy" id="278681"/>
    <lineage>
        <taxon>Eukaryota</taxon>
        <taxon>Fungi</taxon>
        <taxon>Fungi incertae sedis</taxon>
        <taxon>Olpidiomycota</taxon>
        <taxon>Olpidiomycotina</taxon>
        <taxon>Olpidiomycetes</taxon>
        <taxon>Olpidiales</taxon>
        <taxon>Olpidiaceae</taxon>
        <taxon>Olpidium</taxon>
    </lineage>
</organism>
<dbReference type="GO" id="GO:0005768">
    <property type="term" value="C:endosome"/>
    <property type="evidence" value="ECO:0007669"/>
    <property type="project" value="TreeGrafter"/>
</dbReference>
<sequence>MASTSNVLAVDFKRTEQVTLTDRIREYIANSYAEHPDQYSDDLRVLEGLRVEATRIEVHPSSLNDLLRYYGQLVHIGSKFPLDVSGGEGGLNHAFLAEDPSSYAGTTRLTERVTEKEATKKNGLLRRQIGLSFSCRGDIGLEQLKSSFSFRAEPIAHKNLNYEKACILFNIGAMYSQLGEGENRTSADGLKKACLHFQVRTALPACAGERAGNQNISDFPRISMT</sequence>
<dbReference type="InterPro" id="IPR004328">
    <property type="entry name" value="BRO1_dom"/>
</dbReference>
<evidence type="ECO:0000259" key="2">
    <source>
        <dbReference type="PROSITE" id="PS51180"/>
    </source>
</evidence>
<dbReference type="PANTHER" id="PTHR23030">
    <property type="entry name" value="PCD6 INTERACTING PROTEIN-RELATED"/>
    <property type="match status" value="1"/>
</dbReference>
<reference evidence="3 4" key="1">
    <citation type="journal article" name="Sci. Rep.">
        <title>Genome-scale phylogenetic analyses confirm Olpidium as the closest living zoosporic fungus to the non-flagellated, terrestrial fungi.</title>
        <authorList>
            <person name="Chang Y."/>
            <person name="Rochon D."/>
            <person name="Sekimoto S."/>
            <person name="Wang Y."/>
            <person name="Chovatia M."/>
            <person name="Sandor L."/>
            <person name="Salamov A."/>
            <person name="Grigoriev I.V."/>
            <person name="Stajich J.E."/>
            <person name="Spatafora J.W."/>
        </authorList>
    </citation>
    <scope>NUCLEOTIDE SEQUENCE [LARGE SCALE GENOMIC DNA]</scope>
    <source>
        <strain evidence="3">S191</strain>
    </source>
</reference>
<dbReference type="OrthoDB" id="64867at2759"/>
<evidence type="ECO:0000313" key="3">
    <source>
        <dbReference type="EMBL" id="KAG5455478.1"/>
    </source>
</evidence>
<accession>A0A8H7ZM55</accession>
<comment type="similarity">
    <text evidence="1">Belongs to the palA/RIM20 family.</text>
</comment>
<proteinExistence type="inferred from homology"/>
<evidence type="ECO:0000313" key="4">
    <source>
        <dbReference type="Proteomes" id="UP000673691"/>
    </source>
</evidence>
<dbReference type="AlphaFoldDB" id="A0A8H7ZM55"/>
<dbReference type="PROSITE" id="PS51180">
    <property type="entry name" value="BRO1"/>
    <property type="match status" value="1"/>
</dbReference>
<keyword evidence="4" id="KW-1185">Reference proteome</keyword>
<name>A0A8H7ZM55_9FUNG</name>
<comment type="caution">
    <text evidence="3">The sequence shown here is derived from an EMBL/GenBank/DDBJ whole genome shotgun (WGS) entry which is preliminary data.</text>
</comment>
<dbReference type="Gene3D" id="1.25.40.280">
    <property type="entry name" value="alix/aip1 like domains"/>
    <property type="match status" value="1"/>
</dbReference>
<dbReference type="InterPro" id="IPR038499">
    <property type="entry name" value="BRO1_sf"/>
</dbReference>
<feature type="domain" description="BRO1" evidence="2">
    <location>
        <begin position="6"/>
        <end position="225"/>
    </location>
</feature>
<evidence type="ECO:0000256" key="1">
    <source>
        <dbReference type="ARBA" id="ARBA00038154"/>
    </source>
</evidence>
<dbReference type="PANTHER" id="PTHR23030:SF39">
    <property type="entry name" value="PROGRAMMED CELL DEATH 6-INTERACTING PROTEIN"/>
    <property type="match status" value="1"/>
</dbReference>
<dbReference type="Proteomes" id="UP000673691">
    <property type="component" value="Unassembled WGS sequence"/>
</dbReference>
<protein>
    <submittedName>
        <fullName evidence="3">BRO1 domain-containing protein</fullName>
    </submittedName>
</protein>
<dbReference type="Pfam" id="PF03097">
    <property type="entry name" value="BRO1"/>
    <property type="match status" value="2"/>
</dbReference>
<gene>
    <name evidence="3" type="ORF">BJ554DRAFT_5096</name>
</gene>